<dbReference type="Proteomes" id="UP000799755">
    <property type="component" value="Unassembled WGS sequence"/>
</dbReference>
<feature type="non-terminal residue" evidence="1">
    <location>
        <position position="1"/>
    </location>
</feature>
<sequence length="247" mass="26652">AVCTPLAQGWEMIDDAPTINDAIASCGNGGTIILPQGQIYSIRSPINFTPCKYCDLQIEGQILVSRDDWAYWAGQDSIFTVAGVKGVMIRSLTGKGVIDGNAIDFYHRPVSNDGWNRAPPLLHVTNGSSYVVVDNLLIKNPPMRFFRAEGNSTKITYSRLNLSVVEQYGINPWSESMTFGFELGDVSEVTIDSVAMDFRARSQTPNTIGVCVAFDRGTNGITVKNVTCKGAWGGVLVMVGTMAASVG</sequence>
<name>A0ACB6Q8M6_9PLEO</name>
<dbReference type="EMBL" id="MU003556">
    <property type="protein sequence ID" value="KAF2462953.1"/>
    <property type="molecule type" value="Genomic_DNA"/>
</dbReference>
<comment type="caution">
    <text evidence="1">The sequence shown here is derived from an EMBL/GenBank/DDBJ whole genome shotgun (WGS) entry which is preliminary data.</text>
</comment>
<keyword evidence="2" id="KW-1185">Reference proteome</keyword>
<evidence type="ECO:0000313" key="2">
    <source>
        <dbReference type="Proteomes" id="UP000799755"/>
    </source>
</evidence>
<reference evidence="1" key="1">
    <citation type="journal article" date="2020" name="Stud. Mycol.">
        <title>101 Dothideomycetes genomes: a test case for predicting lifestyles and emergence of pathogens.</title>
        <authorList>
            <person name="Haridas S."/>
            <person name="Albert R."/>
            <person name="Binder M."/>
            <person name="Bloem J."/>
            <person name="Labutti K."/>
            <person name="Salamov A."/>
            <person name="Andreopoulos B."/>
            <person name="Baker S."/>
            <person name="Barry K."/>
            <person name="Bills G."/>
            <person name="Bluhm B."/>
            <person name="Cannon C."/>
            <person name="Castanera R."/>
            <person name="Culley D."/>
            <person name="Daum C."/>
            <person name="Ezra D."/>
            <person name="Gonzalez J."/>
            <person name="Henrissat B."/>
            <person name="Kuo A."/>
            <person name="Liang C."/>
            <person name="Lipzen A."/>
            <person name="Lutzoni F."/>
            <person name="Magnuson J."/>
            <person name="Mondo S."/>
            <person name="Nolan M."/>
            <person name="Ohm R."/>
            <person name="Pangilinan J."/>
            <person name="Park H.-J."/>
            <person name="Ramirez L."/>
            <person name="Alfaro M."/>
            <person name="Sun H."/>
            <person name="Tritt A."/>
            <person name="Yoshinaga Y."/>
            <person name="Zwiers L.-H."/>
            <person name="Turgeon B."/>
            <person name="Goodwin S."/>
            <person name="Spatafora J."/>
            <person name="Crous P."/>
            <person name="Grigoriev I."/>
        </authorList>
    </citation>
    <scope>NUCLEOTIDE SEQUENCE</scope>
    <source>
        <strain evidence="1">ATCC 200398</strain>
    </source>
</reference>
<proteinExistence type="predicted"/>
<accession>A0ACB6Q8M6</accession>
<feature type="non-terminal residue" evidence="1">
    <location>
        <position position="247"/>
    </location>
</feature>
<organism evidence="1 2">
    <name type="scientific">Lindgomyces ingoldianus</name>
    <dbReference type="NCBI Taxonomy" id="673940"/>
    <lineage>
        <taxon>Eukaryota</taxon>
        <taxon>Fungi</taxon>
        <taxon>Dikarya</taxon>
        <taxon>Ascomycota</taxon>
        <taxon>Pezizomycotina</taxon>
        <taxon>Dothideomycetes</taxon>
        <taxon>Pleosporomycetidae</taxon>
        <taxon>Pleosporales</taxon>
        <taxon>Lindgomycetaceae</taxon>
        <taxon>Lindgomyces</taxon>
    </lineage>
</organism>
<evidence type="ECO:0000313" key="1">
    <source>
        <dbReference type="EMBL" id="KAF2462953.1"/>
    </source>
</evidence>
<gene>
    <name evidence="1" type="ORF">BDR25DRAFT_159589</name>
</gene>
<protein>
    <submittedName>
        <fullName evidence="1">Pectin lyase-like protein</fullName>
    </submittedName>
</protein>